<dbReference type="GO" id="GO:0008168">
    <property type="term" value="F:methyltransferase activity"/>
    <property type="evidence" value="ECO:0007669"/>
    <property type="project" value="UniProtKB-KW"/>
</dbReference>
<proteinExistence type="predicted"/>
<dbReference type="Gene3D" id="3.40.50.150">
    <property type="entry name" value="Vaccinia Virus protein VP39"/>
    <property type="match status" value="1"/>
</dbReference>
<evidence type="ECO:0000313" key="2">
    <source>
        <dbReference type="EMBL" id="MEY9470361.1"/>
    </source>
</evidence>
<evidence type="ECO:0000259" key="1">
    <source>
        <dbReference type="Pfam" id="PF08241"/>
    </source>
</evidence>
<dbReference type="RefSeq" id="WP_036039815.1">
    <property type="nucleotide sequence ID" value="NZ_JBGBYD010000002.1"/>
</dbReference>
<organism evidence="2 3">
    <name type="scientific">Bradyrhizobium yuanmingense</name>
    <dbReference type="NCBI Taxonomy" id="108015"/>
    <lineage>
        <taxon>Bacteria</taxon>
        <taxon>Pseudomonadati</taxon>
        <taxon>Pseudomonadota</taxon>
        <taxon>Alphaproteobacteria</taxon>
        <taxon>Hyphomicrobiales</taxon>
        <taxon>Nitrobacteraceae</taxon>
        <taxon>Bradyrhizobium</taxon>
    </lineage>
</organism>
<dbReference type="GO" id="GO:0032259">
    <property type="term" value="P:methylation"/>
    <property type="evidence" value="ECO:0007669"/>
    <property type="project" value="UniProtKB-KW"/>
</dbReference>
<sequence length="270" mass="29449">MAEQTIRFDDGAAYEQMMGIWSRFAGEIFLDWLAPPTGLRWIDIGCGNGAFTELLVERCNPAEVQGIDPSAEQLAFARTRPAARVAKFHQGDAMALPFADASFDAAVMALVLVFVPDPARGVSEMVRVVVPGGAVMTYMWDMLGGGFPLDPIYDEMKAMGIPATRPPRMDASRMEALRDLWRGAGLEDVQTREITVQRTFSGFDDFWAISLKSPALRPSVAAMRPADVETLIARVRAGLPAHADGRITCTARAHAIRGRRALRPESVAGQ</sequence>
<keyword evidence="2" id="KW-0489">Methyltransferase</keyword>
<feature type="domain" description="Methyltransferase type 11" evidence="1">
    <location>
        <begin position="42"/>
        <end position="136"/>
    </location>
</feature>
<dbReference type="Proteomes" id="UP001565474">
    <property type="component" value="Unassembled WGS sequence"/>
</dbReference>
<dbReference type="EMBL" id="JBGBZN010000002">
    <property type="protein sequence ID" value="MEY9470361.1"/>
    <property type="molecule type" value="Genomic_DNA"/>
</dbReference>
<dbReference type="PANTHER" id="PTHR43591:SF24">
    <property type="entry name" value="2-METHOXY-6-POLYPRENYL-1,4-BENZOQUINOL METHYLASE, MITOCHONDRIAL"/>
    <property type="match status" value="1"/>
</dbReference>
<reference evidence="2 3" key="1">
    <citation type="submission" date="2024-07" db="EMBL/GenBank/DDBJ databases">
        <title>Genomic Encyclopedia of Type Strains, Phase V (KMG-V): Genome sequencing to study the core and pangenomes of soil and plant-associated prokaryotes.</title>
        <authorList>
            <person name="Whitman W."/>
        </authorList>
    </citation>
    <scope>NUCLEOTIDE SEQUENCE [LARGE SCALE GENOMIC DNA]</scope>
    <source>
        <strain evidence="2 3">USDA 222</strain>
    </source>
</reference>
<dbReference type="PANTHER" id="PTHR43591">
    <property type="entry name" value="METHYLTRANSFERASE"/>
    <property type="match status" value="1"/>
</dbReference>
<gene>
    <name evidence="2" type="ORF">ABH992_002760</name>
</gene>
<dbReference type="CDD" id="cd02440">
    <property type="entry name" value="AdoMet_MTases"/>
    <property type="match status" value="1"/>
</dbReference>
<evidence type="ECO:0000313" key="3">
    <source>
        <dbReference type="Proteomes" id="UP001565474"/>
    </source>
</evidence>
<comment type="caution">
    <text evidence="2">The sequence shown here is derived from an EMBL/GenBank/DDBJ whole genome shotgun (WGS) entry which is preliminary data.</text>
</comment>
<dbReference type="SUPFAM" id="SSF53335">
    <property type="entry name" value="S-adenosyl-L-methionine-dependent methyltransferases"/>
    <property type="match status" value="1"/>
</dbReference>
<keyword evidence="2" id="KW-0808">Transferase</keyword>
<dbReference type="InterPro" id="IPR013216">
    <property type="entry name" value="Methyltransf_11"/>
</dbReference>
<name>A0ABV4GFX4_9BRAD</name>
<keyword evidence="3" id="KW-1185">Reference proteome</keyword>
<accession>A0ABV4GFX4</accession>
<dbReference type="InterPro" id="IPR029063">
    <property type="entry name" value="SAM-dependent_MTases_sf"/>
</dbReference>
<dbReference type="Pfam" id="PF08241">
    <property type="entry name" value="Methyltransf_11"/>
    <property type="match status" value="1"/>
</dbReference>
<protein>
    <submittedName>
        <fullName evidence="2">SAM-dependent methyltransferase</fullName>
    </submittedName>
</protein>